<feature type="compositionally biased region" description="Low complexity" evidence="1">
    <location>
        <begin position="58"/>
        <end position="103"/>
    </location>
</feature>
<feature type="compositionally biased region" description="Polar residues" evidence="1">
    <location>
        <begin position="528"/>
        <end position="537"/>
    </location>
</feature>
<feature type="compositionally biased region" description="Basic and acidic residues" evidence="1">
    <location>
        <begin position="31"/>
        <end position="41"/>
    </location>
</feature>
<feature type="region of interest" description="Disordered" evidence="1">
    <location>
        <begin position="421"/>
        <end position="504"/>
    </location>
</feature>
<feature type="compositionally biased region" description="Low complexity" evidence="1">
    <location>
        <begin position="614"/>
        <end position="628"/>
    </location>
</feature>
<protein>
    <submittedName>
        <fullName evidence="2">Uncharacterized protein</fullName>
    </submittedName>
</protein>
<name>A0A1Y2D4B4_9BASI</name>
<proteinExistence type="predicted"/>
<dbReference type="Proteomes" id="UP000193467">
    <property type="component" value="Unassembled WGS sequence"/>
</dbReference>
<feature type="compositionally biased region" description="Low complexity" evidence="1">
    <location>
        <begin position="471"/>
        <end position="483"/>
    </location>
</feature>
<keyword evidence="3" id="KW-1185">Reference proteome</keyword>
<feature type="compositionally biased region" description="Pro residues" evidence="1">
    <location>
        <begin position="458"/>
        <end position="470"/>
    </location>
</feature>
<feature type="compositionally biased region" description="Low complexity" evidence="1">
    <location>
        <begin position="13"/>
        <end position="30"/>
    </location>
</feature>
<organism evidence="2 3">
    <name type="scientific">Leucosporidium creatinivorum</name>
    <dbReference type="NCBI Taxonomy" id="106004"/>
    <lineage>
        <taxon>Eukaryota</taxon>
        <taxon>Fungi</taxon>
        <taxon>Dikarya</taxon>
        <taxon>Basidiomycota</taxon>
        <taxon>Pucciniomycotina</taxon>
        <taxon>Microbotryomycetes</taxon>
        <taxon>Leucosporidiales</taxon>
        <taxon>Leucosporidium</taxon>
    </lineage>
</organism>
<feature type="compositionally biased region" description="Pro residues" evidence="1">
    <location>
        <begin position="327"/>
        <end position="342"/>
    </location>
</feature>
<feature type="region of interest" description="Disordered" evidence="1">
    <location>
        <begin position="310"/>
        <end position="361"/>
    </location>
</feature>
<dbReference type="OrthoDB" id="2530332at2759"/>
<evidence type="ECO:0000256" key="1">
    <source>
        <dbReference type="SAM" id="MobiDB-lite"/>
    </source>
</evidence>
<feature type="compositionally biased region" description="Basic and acidic residues" evidence="1">
    <location>
        <begin position="603"/>
        <end position="613"/>
    </location>
</feature>
<dbReference type="EMBL" id="MCGR01000100">
    <property type="protein sequence ID" value="ORY54148.1"/>
    <property type="molecule type" value="Genomic_DNA"/>
</dbReference>
<sequence length="655" mass="69299">MPAHQQIRPWAPPASLSSPSPPSSASGGLASRRESTDDGRLSLEVLDVTSTAVALSVFTPSTSSSPSTGAAASTTAAPSPSRSTQPAPTPAPSSAASKPPTISIQLDRRPWPHVAHAGSSSVDSFTSAGAARRGAETTVIVYGLDPGRDYEISLDVVGGEEGGDEQHHQASVEIETGIEASRQSDDLESTPADNDFATSSSSAHAGPSSAPEGPPPPYSASLPPSPPNESQLRALLKKIRASSKRTESVLNASISALKKSVEKGMKEDQRARTRIVSLEEAIRKAEEGERESRTREMDACEDRIRELEELEEEVKEELERRKKGKAPAPPPKVEVEPPPPPAEASHEEGGEEEEAHEGIADLAKELDALNKLIDEAEKETRRKAKDTLRALEQELSQIDAEIVQIDREEAHRYNMVAAAHRSTDSLDRVDPSRAPPPLPVQAAPNSGFNIRWRRNQPQAPPIVPQQPPQQDPRSFGRFFRRSSNTVEPAAPAVTNPPPFAAPPSDRFIAQQQYAQAHQALWAPPNPSLPSVSGSSIVPRSAGFAGSLRRRSGSLNSGPSSATSASFYGNPGAAASGSTTSLGKGTGNRVVSLPIAIPTPPSGGEEKKEKEGGKESTSASSGGSTIGASWGRIGTWSSVVKRKAAVDDKEKEKDSK</sequence>
<dbReference type="STRING" id="106004.A0A1Y2D4B4"/>
<accession>A0A1Y2D4B4</accession>
<feature type="compositionally biased region" description="Polar residues" evidence="1">
    <location>
        <begin position="118"/>
        <end position="127"/>
    </location>
</feature>
<dbReference type="AlphaFoldDB" id="A0A1Y2D4B4"/>
<gene>
    <name evidence="2" type="ORF">BCR35DRAFT_310424</name>
</gene>
<dbReference type="InParanoid" id="A0A1Y2D4B4"/>
<reference evidence="2 3" key="1">
    <citation type="submission" date="2016-07" db="EMBL/GenBank/DDBJ databases">
        <title>Pervasive Adenine N6-methylation of Active Genes in Fungi.</title>
        <authorList>
            <consortium name="DOE Joint Genome Institute"/>
            <person name="Mondo S.J."/>
            <person name="Dannebaum R.O."/>
            <person name="Kuo R.C."/>
            <person name="Labutti K."/>
            <person name="Haridas S."/>
            <person name="Kuo A."/>
            <person name="Salamov A."/>
            <person name="Ahrendt S.R."/>
            <person name="Lipzen A."/>
            <person name="Sullivan W."/>
            <person name="Andreopoulos W.B."/>
            <person name="Clum A."/>
            <person name="Lindquist E."/>
            <person name="Daum C."/>
            <person name="Ramamoorthy G.K."/>
            <person name="Gryganskyi A."/>
            <person name="Culley D."/>
            <person name="Magnuson J.K."/>
            <person name="James T.Y."/>
            <person name="O'Malley M.A."/>
            <person name="Stajich J.E."/>
            <person name="Spatafora J.W."/>
            <person name="Visel A."/>
            <person name="Grigoriev I.V."/>
        </authorList>
    </citation>
    <scope>NUCLEOTIDE SEQUENCE [LARGE SCALE GENOMIC DNA]</scope>
    <source>
        <strain evidence="2 3">62-1032</strain>
    </source>
</reference>
<feature type="compositionally biased region" description="Low complexity" evidence="1">
    <location>
        <begin position="199"/>
        <end position="211"/>
    </location>
</feature>
<feature type="region of interest" description="Disordered" evidence="1">
    <location>
        <begin position="58"/>
        <end position="134"/>
    </location>
</feature>
<feature type="region of interest" description="Disordered" evidence="1">
    <location>
        <begin position="1"/>
        <end position="43"/>
    </location>
</feature>
<feature type="compositionally biased region" description="Pro residues" evidence="1">
    <location>
        <begin position="212"/>
        <end position="227"/>
    </location>
</feature>
<feature type="compositionally biased region" description="Low complexity" evidence="1">
    <location>
        <begin position="539"/>
        <end position="582"/>
    </location>
</feature>
<evidence type="ECO:0000313" key="3">
    <source>
        <dbReference type="Proteomes" id="UP000193467"/>
    </source>
</evidence>
<comment type="caution">
    <text evidence="2">The sequence shown here is derived from an EMBL/GenBank/DDBJ whole genome shotgun (WGS) entry which is preliminary data.</text>
</comment>
<feature type="compositionally biased region" description="Basic and acidic residues" evidence="1">
    <location>
        <begin position="421"/>
        <end position="431"/>
    </location>
</feature>
<evidence type="ECO:0000313" key="2">
    <source>
        <dbReference type="EMBL" id="ORY54148.1"/>
    </source>
</evidence>
<feature type="region of interest" description="Disordered" evidence="1">
    <location>
        <begin position="521"/>
        <end position="631"/>
    </location>
</feature>
<feature type="region of interest" description="Disordered" evidence="1">
    <location>
        <begin position="154"/>
        <end position="232"/>
    </location>
</feature>